<reference evidence="3" key="3">
    <citation type="submission" date="2020-12" db="UniProtKB">
        <authorList>
            <consortium name="EnsemblPlants"/>
        </authorList>
    </citation>
    <scope>IDENTIFICATION</scope>
</reference>
<feature type="compositionally biased region" description="Basic and acidic residues" evidence="1">
    <location>
        <begin position="1"/>
        <end position="17"/>
    </location>
</feature>
<keyword evidence="4" id="KW-1185">Reference proteome</keyword>
<name>A0A2K1L3W0_PHYPA</name>
<dbReference type="Gramene" id="Pp3c2_31569V3.1">
    <property type="protein sequence ID" value="Pp3c2_31569V3.1"/>
    <property type="gene ID" value="Pp3c2_31569"/>
</dbReference>
<proteinExistence type="predicted"/>
<dbReference type="Proteomes" id="UP000006727">
    <property type="component" value="Chromosome 2"/>
</dbReference>
<dbReference type="InParanoid" id="A0A2K1L3W0"/>
<organism evidence="2">
    <name type="scientific">Physcomitrium patens</name>
    <name type="common">Spreading-leaved earth moss</name>
    <name type="synonym">Physcomitrella patens</name>
    <dbReference type="NCBI Taxonomy" id="3218"/>
    <lineage>
        <taxon>Eukaryota</taxon>
        <taxon>Viridiplantae</taxon>
        <taxon>Streptophyta</taxon>
        <taxon>Embryophyta</taxon>
        <taxon>Bryophyta</taxon>
        <taxon>Bryophytina</taxon>
        <taxon>Bryopsida</taxon>
        <taxon>Funariidae</taxon>
        <taxon>Funariales</taxon>
        <taxon>Funariaceae</taxon>
        <taxon>Physcomitrium</taxon>
    </lineage>
</organism>
<dbReference type="EnsemblPlants" id="Pp3c2_31569V3.1">
    <property type="protein sequence ID" value="Pp3c2_31569V3.1"/>
    <property type="gene ID" value="Pp3c2_31569"/>
</dbReference>
<evidence type="ECO:0000256" key="1">
    <source>
        <dbReference type="SAM" id="MobiDB-lite"/>
    </source>
</evidence>
<evidence type="ECO:0000313" key="4">
    <source>
        <dbReference type="Proteomes" id="UP000006727"/>
    </source>
</evidence>
<reference evidence="2 4" key="1">
    <citation type="journal article" date="2008" name="Science">
        <title>The Physcomitrella genome reveals evolutionary insights into the conquest of land by plants.</title>
        <authorList>
            <person name="Rensing S."/>
            <person name="Lang D."/>
            <person name="Zimmer A."/>
            <person name="Terry A."/>
            <person name="Salamov A."/>
            <person name="Shapiro H."/>
            <person name="Nishiyama T."/>
            <person name="Perroud P.-F."/>
            <person name="Lindquist E."/>
            <person name="Kamisugi Y."/>
            <person name="Tanahashi T."/>
            <person name="Sakakibara K."/>
            <person name="Fujita T."/>
            <person name="Oishi K."/>
            <person name="Shin-I T."/>
            <person name="Kuroki Y."/>
            <person name="Toyoda A."/>
            <person name="Suzuki Y."/>
            <person name="Hashimoto A."/>
            <person name="Yamaguchi K."/>
            <person name="Sugano A."/>
            <person name="Kohara Y."/>
            <person name="Fujiyama A."/>
            <person name="Anterola A."/>
            <person name="Aoki S."/>
            <person name="Ashton N."/>
            <person name="Barbazuk W.B."/>
            <person name="Barker E."/>
            <person name="Bennetzen J."/>
            <person name="Bezanilla M."/>
            <person name="Blankenship R."/>
            <person name="Cho S.H."/>
            <person name="Dutcher S."/>
            <person name="Estelle M."/>
            <person name="Fawcett J.A."/>
            <person name="Gundlach H."/>
            <person name="Hanada K."/>
            <person name="Heyl A."/>
            <person name="Hicks K.A."/>
            <person name="Hugh J."/>
            <person name="Lohr M."/>
            <person name="Mayer K."/>
            <person name="Melkozernov A."/>
            <person name="Murata T."/>
            <person name="Nelson D."/>
            <person name="Pils B."/>
            <person name="Prigge M."/>
            <person name="Reiss B."/>
            <person name="Renner T."/>
            <person name="Rombauts S."/>
            <person name="Rushton P."/>
            <person name="Sanderfoot A."/>
            <person name="Schween G."/>
            <person name="Shiu S.-H."/>
            <person name="Stueber K."/>
            <person name="Theodoulou F.L."/>
            <person name="Tu H."/>
            <person name="Van de Peer Y."/>
            <person name="Verrier P.J."/>
            <person name="Waters E."/>
            <person name="Wood A."/>
            <person name="Yang L."/>
            <person name="Cove D."/>
            <person name="Cuming A."/>
            <person name="Hasebe M."/>
            <person name="Lucas S."/>
            <person name="Mishler D.B."/>
            <person name="Reski R."/>
            <person name="Grigoriev I."/>
            <person name="Quatrano R.S."/>
            <person name="Boore J.L."/>
        </authorList>
    </citation>
    <scope>NUCLEOTIDE SEQUENCE [LARGE SCALE GENOMIC DNA]</scope>
    <source>
        <strain evidence="3 4">cv. Gransden 2004</strain>
    </source>
</reference>
<evidence type="ECO:0000313" key="2">
    <source>
        <dbReference type="EMBL" id="PNR60703.1"/>
    </source>
</evidence>
<evidence type="ECO:0000313" key="3">
    <source>
        <dbReference type="EnsemblPlants" id="Pp3c2_31569V3.1"/>
    </source>
</evidence>
<gene>
    <name evidence="2" type="ORF">PHYPA_003496</name>
</gene>
<reference evidence="2 4" key="2">
    <citation type="journal article" date="2018" name="Plant J.">
        <title>The Physcomitrella patens chromosome-scale assembly reveals moss genome structure and evolution.</title>
        <authorList>
            <person name="Lang D."/>
            <person name="Ullrich K.K."/>
            <person name="Murat F."/>
            <person name="Fuchs J."/>
            <person name="Jenkins J."/>
            <person name="Haas F.B."/>
            <person name="Piednoel M."/>
            <person name="Gundlach H."/>
            <person name="Van Bel M."/>
            <person name="Meyberg R."/>
            <person name="Vives C."/>
            <person name="Morata J."/>
            <person name="Symeonidi A."/>
            <person name="Hiss M."/>
            <person name="Muchero W."/>
            <person name="Kamisugi Y."/>
            <person name="Saleh O."/>
            <person name="Blanc G."/>
            <person name="Decker E.L."/>
            <person name="van Gessel N."/>
            <person name="Grimwood J."/>
            <person name="Hayes R.D."/>
            <person name="Graham S.W."/>
            <person name="Gunter L.E."/>
            <person name="McDaniel S.F."/>
            <person name="Hoernstein S.N.W."/>
            <person name="Larsson A."/>
            <person name="Li F.W."/>
            <person name="Perroud P.F."/>
            <person name="Phillips J."/>
            <person name="Ranjan P."/>
            <person name="Rokshar D.S."/>
            <person name="Rothfels C.J."/>
            <person name="Schneider L."/>
            <person name="Shu S."/>
            <person name="Stevenson D.W."/>
            <person name="Thummler F."/>
            <person name="Tillich M."/>
            <person name="Villarreal Aguilar J.C."/>
            <person name="Widiez T."/>
            <person name="Wong G.K."/>
            <person name="Wymore A."/>
            <person name="Zhang Y."/>
            <person name="Zimmer A.D."/>
            <person name="Quatrano R.S."/>
            <person name="Mayer K.F.X."/>
            <person name="Goodstein D."/>
            <person name="Casacuberta J.M."/>
            <person name="Vandepoele K."/>
            <person name="Reski R."/>
            <person name="Cuming A.C."/>
            <person name="Tuskan G.A."/>
            <person name="Maumus F."/>
            <person name="Salse J."/>
            <person name="Schmutz J."/>
            <person name="Rensing S.A."/>
        </authorList>
    </citation>
    <scope>NUCLEOTIDE SEQUENCE [LARGE SCALE GENOMIC DNA]</scope>
    <source>
        <strain evidence="3 4">cv. Gransden 2004</strain>
    </source>
</reference>
<protein>
    <submittedName>
        <fullName evidence="2 3">Uncharacterized protein</fullName>
    </submittedName>
</protein>
<sequence length="82" mass="8500">MDGKCAGEGYESSREAEAADVTGDQGSCSDVSGRKHFQGLGTAQRTNASAAFSAPYYIPLIVRPTSAESTLLSAALQEGRSN</sequence>
<dbReference type="EMBL" id="ABEU02000002">
    <property type="protein sequence ID" value="PNR60703.1"/>
    <property type="molecule type" value="Genomic_DNA"/>
</dbReference>
<dbReference type="AlphaFoldDB" id="A0A2K1L3W0"/>
<feature type="region of interest" description="Disordered" evidence="1">
    <location>
        <begin position="1"/>
        <end position="30"/>
    </location>
</feature>
<accession>A0A2K1L3W0</accession>